<accession>A0A6J4PDF9</accession>
<evidence type="ECO:0000313" key="1">
    <source>
        <dbReference type="EMBL" id="CAA9410835.1"/>
    </source>
</evidence>
<proteinExistence type="predicted"/>
<feature type="non-terminal residue" evidence="1">
    <location>
        <position position="47"/>
    </location>
</feature>
<organism evidence="1">
    <name type="scientific">uncultured Rubrobacteraceae bacterium</name>
    <dbReference type="NCBI Taxonomy" id="349277"/>
    <lineage>
        <taxon>Bacteria</taxon>
        <taxon>Bacillati</taxon>
        <taxon>Actinomycetota</taxon>
        <taxon>Rubrobacteria</taxon>
        <taxon>Rubrobacterales</taxon>
        <taxon>Rubrobacteraceae</taxon>
        <taxon>environmental samples</taxon>
    </lineage>
</organism>
<dbReference type="EMBL" id="CADCUW010000235">
    <property type="protein sequence ID" value="CAA9410835.1"/>
    <property type="molecule type" value="Genomic_DNA"/>
</dbReference>
<reference evidence="1" key="1">
    <citation type="submission" date="2020-02" db="EMBL/GenBank/DDBJ databases">
        <authorList>
            <person name="Meier V. D."/>
        </authorList>
    </citation>
    <scope>NUCLEOTIDE SEQUENCE</scope>
    <source>
        <strain evidence="1">AVDCRST_MAG01</strain>
    </source>
</reference>
<gene>
    <name evidence="1" type="ORF">AVDCRST_MAG01-01-1595</name>
</gene>
<sequence length="47" mass="4881">ASPLAGVLGLREHPQVPACARRARVVFPDGARGPLCPHPAGLRSARV</sequence>
<feature type="non-terminal residue" evidence="1">
    <location>
        <position position="1"/>
    </location>
</feature>
<protein>
    <submittedName>
        <fullName evidence="1">Uncharacterized protein</fullName>
    </submittedName>
</protein>
<dbReference type="AlphaFoldDB" id="A0A6J4PDF9"/>
<name>A0A6J4PDF9_9ACTN</name>